<dbReference type="SUPFAM" id="SSF48452">
    <property type="entry name" value="TPR-like"/>
    <property type="match status" value="1"/>
</dbReference>
<evidence type="ECO:0000256" key="4">
    <source>
        <dbReference type="ARBA" id="ARBA00023136"/>
    </source>
</evidence>
<dbReference type="InterPro" id="IPR012944">
    <property type="entry name" value="SusD_RagB_dom"/>
</dbReference>
<dbReference type="GO" id="GO:0009279">
    <property type="term" value="C:cell outer membrane"/>
    <property type="evidence" value="ECO:0007669"/>
    <property type="project" value="UniProtKB-SubCell"/>
</dbReference>
<dbReference type="EMBL" id="CM001403">
    <property type="protein sequence ID" value="EHQ29465.1"/>
    <property type="molecule type" value="Genomic_DNA"/>
</dbReference>
<keyword evidence="9" id="KW-1185">Reference proteome</keyword>
<evidence type="ECO:0000313" key="9">
    <source>
        <dbReference type="Proteomes" id="UP000002774"/>
    </source>
</evidence>
<feature type="domain" description="RagB/SusD" evidence="6">
    <location>
        <begin position="326"/>
        <end position="464"/>
    </location>
</feature>
<dbReference type="CDD" id="cd08977">
    <property type="entry name" value="SusD"/>
    <property type="match status" value="1"/>
</dbReference>
<protein>
    <submittedName>
        <fullName evidence="8">RagB/SusD domain-containing protein</fullName>
    </submittedName>
</protein>
<name>H1Y987_9SPHI</name>
<evidence type="ECO:0000256" key="5">
    <source>
        <dbReference type="ARBA" id="ARBA00023237"/>
    </source>
</evidence>
<reference evidence="8" key="1">
    <citation type="submission" date="2011-09" db="EMBL/GenBank/DDBJ databases">
        <title>The permanent draft genome of Mucilaginibacter paludis DSM 18603.</title>
        <authorList>
            <consortium name="US DOE Joint Genome Institute (JGI-PGF)"/>
            <person name="Lucas S."/>
            <person name="Han J."/>
            <person name="Lapidus A."/>
            <person name="Bruce D."/>
            <person name="Goodwin L."/>
            <person name="Pitluck S."/>
            <person name="Peters L."/>
            <person name="Kyrpides N."/>
            <person name="Mavromatis K."/>
            <person name="Ivanova N."/>
            <person name="Mikhailova N."/>
            <person name="Held B."/>
            <person name="Detter J.C."/>
            <person name="Tapia R."/>
            <person name="Han C."/>
            <person name="Land M."/>
            <person name="Hauser L."/>
            <person name="Markowitz V."/>
            <person name="Cheng J.-F."/>
            <person name="Hugenholtz P."/>
            <person name="Woyke T."/>
            <person name="Wu D."/>
            <person name="Tindall B."/>
            <person name="Brambilla E."/>
            <person name="Klenk H.-P."/>
            <person name="Eisen J.A."/>
        </authorList>
    </citation>
    <scope>NUCLEOTIDE SEQUENCE [LARGE SCALE GENOMIC DNA]</scope>
    <source>
        <strain evidence="8">DSM 18603</strain>
    </source>
</reference>
<evidence type="ECO:0000256" key="3">
    <source>
        <dbReference type="ARBA" id="ARBA00022729"/>
    </source>
</evidence>
<dbReference type="AlphaFoldDB" id="H1Y987"/>
<dbReference type="RefSeq" id="WP_008510683.1">
    <property type="nucleotide sequence ID" value="NZ_CM001403.1"/>
</dbReference>
<keyword evidence="5" id="KW-0998">Cell outer membrane</keyword>
<comment type="similarity">
    <text evidence="2">Belongs to the SusD family.</text>
</comment>
<gene>
    <name evidence="8" type="ORF">Mucpa_5393</name>
</gene>
<comment type="subcellular location">
    <subcellularLocation>
        <location evidence="1">Cell outer membrane</location>
    </subcellularLocation>
</comment>
<dbReference type="OrthoDB" id="621570at2"/>
<dbReference type="InterPro" id="IPR033985">
    <property type="entry name" value="SusD-like_N"/>
</dbReference>
<keyword evidence="3" id="KW-0732">Signal</keyword>
<dbReference type="InterPro" id="IPR011990">
    <property type="entry name" value="TPR-like_helical_dom_sf"/>
</dbReference>
<dbReference type="Pfam" id="PF14322">
    <property type="entry name" value="SusD-like_3"/>
    <property type="match status" value="1"/>
</dbReference>
<keyword evidence="4" id="KW-0472">Membrane</keyword>
<evidence type="ECO:0000256" key="1">
    <source>
        <dbReference type="ARBA" id="ARBA00004442"/>
    </source>
</evidence>
<dbReference type="Proteomes" id="UP000002774">
    <property type="component" value="Chromosome"/>
</dbReference>
<proteinExistence type="inferred from homology"/>
<sequence length="465" mass="50533">MKILSFNTNIKLAGSLLIAALTLVSCKKLIEIPANPPSAITQAEQFADSATTMSAVAGVYTYNSQGPGFGYSDANLTLTTGLSSDELSYTGNTDQQQFYSYTLAPVNVEVASLWASPYKGLYQANDVLNGISGNKNLSASFIKQISAEMKVVRALYYFNMVNLFGGVPLVTSTDYNTTAYLPRAAASAIYSQVIADLNYATKNLPASYPSAGRARPNLYTAQTLLAKVNLYQGNWQAAYNEADSVINSGIYVLTNNLNNVFLDGSTEAIWQIPAVQSFFATTEGHLFVPGSGVTPTYLVTPLMLNAFDPGDQRLQDWVGTTVINKQNLYYPFKYKNVLASSTTVEGYMVFRLAEVYLIHAEAAAHLGNLSVALADINRIRKRAGLPNSTTGATSQTAVMAAVMHERQTEMCFEWGSRWFDLKRTGNAGTVLTAEKSGWQPNAALYPIPQGQRQLNSLLTQNPGYN</sequence>
<dbReference type="PROSITE" id="PS51257">
    <property type="entry name" value="PROKAR_LIPOPROTEIN"/>
    <property type="match status" value="1"/>
</dbReference>
<evidence type="ECO:0000313" key="8">
    <source>
        <dbReference type="EMBL" id="EHQ29465.1"/>
    </source>
</evidence>
<feature type="domain" description="SusD-like N-terminal" evidence="7">
    <location>
        <begin position="82"/>
        <end position="230"/>
    </location>
</feature>
<dbReference type="eggNOG" id="COG3193">
    <property type="taxonomic scope" value="Bacteria"/>
</dbReference>
<accession>H1Y987</accession>
<dbReference type="STRING" id="714943.Mucpa_5393"/>
<evidence type="ECO:0000256" key="2">
    <source>
        <dbReference type="ARBA" id="ARBA00006275"/>
    </source>
</evidence>
<evidence type="ECO:0000259" key="7">
    <source>
        <dbReference type="Pfam" id="PF14322"/>
    </source>
</evidence>
<evidence type="ECO:0000259" key="6">
    <source>
        <dbReference type="Pfam" id="PF07980"/>
    </source>
</evidence>
<dbReference type="Pfam" id="PF07980">
    <property type="entry name" value="SusD_RagB"/>
    <property type="match status" value="1"/>
</dbReference>
<dbReference type="Gene3D" id="1.25.40.390">
    <property type="match status" value="1"/>
</dbReference>
<dbReference type="HOGENOM" id="CLU_015553_3_1_10"/>
<organism evidence="8 9">
    <name type="scientific">Mucilaginibacter paludis DSM 18603</name>
    <dbReference type="NCBI Taxonomy" id="714943"/>
    <lineage>
        <taxon>Bacteria</taxon>
        <taxon>Pseudomonadati</taxon>
        <taxon>Bacteroidota</taxon>
        <taxon>Sphingobacteriia</taxon>
        <taxon>Sphingobacteriales</taxon>
        <taxon>Sphingobacteriaceae</taxon>
        <taxon>Mucilaginibacter</taxon>
    </lineage>
</organism>